<organism evidence="1 2">
    <name type="scientific">Pseudomonas putida S13.1.2</name>
    <dbReference type="NCBI Taxonomy" id="1384061"/>
    <lineage>
        <taxon>Bacteria</taxon>
        <taxon>Pseudomonadati</taxon>
        <taxon>Pseudomonadota</taxon>
        <taxon>Gammaproteobacteria</taxon>
        <taxon>Pseudomonadales</taxon>
        <taxon>Pseudomonadaceae</taxon>
        <taxon>Pseudomonas</taxon>
    </lineage>
</organism>
<gene>
    <name evidence="1" type="ORF">N805_06225</name>
</gene>
<reference evidence="1 2" key="1">
    <citation type="submission" date="2015-02" db="EMBL/GenBank/DDBJ databases">
        <title>Complete Genome Sequencing of Pseudomonas putida S13.1.2.</title>
        <authorList>
            <person name="Chong T.M."/>
            <person name="Chan K.G."/>
            <person name="Dessaux Y."/>
        </authorList>
    </citation>
    <scope>NUCLEOTIDE SEQUENCE [LARGE SCALE GENOMIC DNA]</scope>
    <source>
        <strain evidence="1 2">S13.1.2</strain>
    </source>
</reference>
<name>A0AAU8S1M0_PSEPU</name>
<sequence>MCGLARQLRDSGNLVSVGVFVVFQHTEMNPRWTASQQTKKSQQFSELMRIRLLSTVGRLCYWATVPG</sequence>
<proteinExistence type="predicted"/>
<protein>
    <submittedName>
        <fullName evidence="1">Uncharacterized protein</fullName>
    </submittedName>
</protein>
<dbReference type="Proteomes" id="UP000033260">
    <property type="component" value="Chromosome"/>
</dbReference>
<accession>A0AAU8S1M0</accession>
<evidence type="ECO:0000313" key="2">
    <source>
        <dbReference type="Proteomes" id="UP000033260"/>
    </source>
</evidence>
<evidence type="ECO:0000313" key="1">
    <source>
        <dbReference type="EMBL" id="AJQ46847.1"/>
    </source>
</evidence>
<dbReference type="AlphaFoldDB" id="A0AAU8S1M0"/>
<dbReference type="EMBL" id="CP010979">
    <property type="protein sequence ID" value="AJQ46847.1"/>
    <property type="molecule type" value="Genomic_DNA"/>
</dbReference>